<sequence length="129" mass="13967">MKKGIIAISSLAVLGLALFLIFGNPFVEEQKASGKPSVEDKKVSWDGKTDGYASAKEMKEQVGIIVKGKKVSEDENIVLDSEISEEPAGGYTKSSFKISKVIKNSEADESISAGNTIDISETEFYDKKK</sequence>
<keyword evidence="2" id="KW-1185">Reference proteome</keyword>
<dbReference type="OrthoDB" id="2942884at2"/>
<dbReference type="STRING" id="1265820.PCORN_10487"/>
<dbReference type="PATRIC" id="fig|1265820.5.peg.2060"/>
<reference evidence="1 2" key="1">
    <citation type="journal article" date="2014" name="Int. J. Syst. Evol. Microbiol.">
        <title>Listeria floridensis sp. nov., Listeria aquatica sp. nov., Listeria cornellensis sp. nov., Listeria riparia sp. nov. and Listeria grandensis sp. nov., from agricultural and natural environments.</title>
        <authorList>
            <person name="den Bakker H.C."/>
            <person name="Warchocki S."/>
            <person name="Wright E.M."/>
            <person name="Allred A.F."/>
            <person name="Ahlstrom C."/>
            <person name="Manuel C.S."/>
            <person name="Stasiewicz M.J."/>
            <person name="Burrell A."/>
            <person name="Roof S."/>
            <person name="Strawn L."/>
            <person name="Fortes E.D."/>
            <person name="Nightingale K.K."/>
            <person name="Kephart D."/>
            <person name="Wiedmann M."/>
        </authorList>
    </citation>
    <scope>NUCLEOTIDE SEQUENCE [LARGE SCALE GENOMIC DNA]</scope>
    <source>
        <strain evidence="2">FSL F6-969</strain>
    </source>
</reference>
<evidence type="ECO:0000313" key="2">
    <source>
        <dbReference type="Proteomes" id="UP000019254"/>
    </source>
</evidence>
<comment type="caution">
    <text evidence="1">The sequence shown here is derived from an EMBL/GenBank/DDBJ whole genome shotgun (WGS) entry which is preliminary data.</text>
</comment>
<evidence type="ECO:0000313" key="1">
    <source>
        <dbReference type="EMBL" id="EUJ29580.1"/>
    </source>
</evidence>
<protein>
    <submittedName>
        <fullName evidence="1">Uncharacterized protein</fullName>
    </submittedName>
</protein>
<dbReference type="RefSeq" id="WP_051999345.1">
    <property type="nucleotide sequence ID" value="NZ_AODE01000019.1"/>
</dbReference>
<dbReference type="AlphaFoldDB" id="W7BXY9"/>
<dbReference type="EMBL" id="AODE01000019">
    <property type="protein sequence ID" value="EUJ29580.1"/>
    <property type="molecule type" value="Genomic_DNA"/>
</dbReference>
<name>W7BXY9_9LIST</name>
<gene>
    <name evidence="1" type="ORF">PCORN_10487</name>
</gene>
<proteinExistence type="predicted"/>
<dbReference type="Proteomes" id="UP000019254">
    <property type="component" value="Unassembled WGS sequence"/>
</dbReference>
<accession>W7BXY9</accession>
<organism evidence="1 2">
    <name type="scientific">Listeria cornellensis FSL F6-0969</name>
    <dbReference type="NCBI Taxonomy" id="1265820"/>
    <lineage>
        <taxon>Bacteria</taxon>
        <taxon>Bacillati</taxon>
        <taxon>Bacillota</taxon>
        <taxon>Bacilli</taxon>
        <taxon>Bacillales</taxon>
        <taxon>Listeriaceae</taxon>
        <taxon>Listeria</taxon>
    </lineage>
</organism>